<evidence type="ECO:0000259" key="10">
    <source>
        <dbReference type="Pfam" id="PF10659"/>
    </source>
</evidence>
<dbReference type="AlphaFoldDB" id="Q57Y76"/>
<sequence>MLIRAFITLAFLFAQKVAETSADANKPCSTACGCKKRLHARLGLYTTKLKEAKQTNHQNLKEYNSLLLAAAVGSPLDTTIILPILAGSGELIQQCNEQISAADKAVAAATIKVGEASGVYNVIHKLKDGMGKLMINFGGGDLQLPASKFTSRTLGGINANACCSSNNGEEGVKTDLEHEPKEPEPTKLITHAYLEAKCDSNPGAPATCHNAAVDQDTQISIGLGFGNGAKDEKSAWGAGSHTKMHKIASTAVDFFSSNETAAHQALKALATDKTGLPACHSLQDFGAMAETRAFQLMLLKLAAGKPEAEKVGPDDRQDIDSAITSSYGKSGANYKDKIWDQIQKTEVPQGKQTGEKTAALEKGADIKLQTEALARLFAKEIKEKKQAKTTQKVSKTTDCNKQTEKTAEECKNLGCDHDAENKKCKPKAGTENTAPGAGATAGCTKHGTDKPKCEGDKSCKGNGKECKDSSFIVNKKLASMNAAFVSFIAF</sequence>
<evidence type="ECO:0000313" key="13">
    <source>
        <dbReference type="Proteomes" id="UP000008524"/>
    </source>
</evidence>
<dbReference type="GO" id="GO:0005886">
    <property type="term" value="C:plasma membrane"/>
    <property type="evidence" value="ECO:0007669"/>
    <property type="project" value="UniProtKB-SubCell"/>
</dbReference>
<dbReference type="EMBL" id="CP000070">
    <property type="protein sequence ID" value="AAZ12714.1"/>
    <property type="molecule type" value="Genomic_DNA"/>
</dbReference>
<feature type="domain" description="Trypanosome variant surface glycoprotein C-terminal" evidence="10">
    <location>
        <begin position="399"/>
        <end position="487"/>
    </location>
</feature>
<feature type="signal peptide" evidence="9">
    <location>
        <begin position="1"/>
        <end position="22"/>
    </location>
</feature>
<evidence type="ECO:0000256" key="1">
    <source>
        <dbReference type="ARBA" id="ARBA00002523"/>
    </source>
</evidence>
<keyword evidence="6" id="KW-0325">Glycoprotein</keyword>
<evidence type="ECO:0000256" key="8">
    <source>
        <dbReference type="SAM" id="MobiDB-lite"/>
    </source>
</evidence>
<dbReference type="SUPFAM" id="SSF58087">
    <property type="entry name" value="Variant surface glycoprotein (N-terminal domain)"/>
    <property type="match status" value="1"/>
</dbReference>
<evidence type="ECO:0000256" key="2">
    <source>
        <dbReference type="ARBA" id="ARBA00004609"/>
    </source>
</evidence>
<dbReference type="Pfam" id="PF10659">
    <property type="entry name" value="Trypan_glycop_C"/>
    <property type="match status" value="1"/>
</dbReference>
<comment type="function">
    <text evidence="1">VSG forms a coat on the surface of the parasite. The trypanosome evades the immune response of the host by expressing a series of antigenically distinct VSGs from an estimated 1000 VSG genes.</text>
</comment>
<keyword evidence="9" id="KW-0732">Signal</keyword>
<keyword evidence="13" id="KW-1185">Reference proteome</keyword>
<accession>Q57Y76</accession>
<evidence type="ECO:0000256" key="7">
    <source>
        <dbReference type="ARBA" id="ARBA00023288"/>
    </source>
</evidence>
<keyword evidence="5" id="KW-0472">Membrane</keyword>
<protein>
    <submittedName>
        <fullName evidence="11">Variant surface glycoprotein (VSG), putative</fullName>
    </submittedName>
</protein>
<evidence type="ECO:0000256" key="3">
    <source>
        <dbReference type="ARBA" id="ARBA00022475"/>
    </source>
</evidence>
<dbReference type="GO" id="GO:0098552">
    <property type="term" value="C:side of membrane"/>
    <property type="evidence" value="ECO:0007669"/>
    <property type="project" value="UniProtKB-KW"/>
</dbReference>
<organism evidence="11 13">
    <name type="scientific">Trypanosoma brucei brucei (strain 927/4 GUTat10.1)</name>
    <dbReference type="NCBI Taxonomy" id="185431"/>
    <lineage>
        <taxon>Eukaryota</taxon>
        <taxon>Discoba</taxon>
        <taxon>Euglenozoa</taxon>
        <taxon>Kinetoplastea</taxon>
        <taxon>Metakinetoplastina</taxon>
        <taxon>Trypanosomatida</taxon>
        <taxon>Trypanosomatidae</taxon>
        <taxon>Trypanosoma</taxon>
    </lineage>
</organism>
<feature type="compositionally biased region" description="Low complexity" evidence="8">
    <location>
        <begin position="429"/>
        <end position="444"/>
    </location>
</feature>
<evidence type="ECO:0000256" key="4">
    <source>
        <dbReference type="ARBA" id="ARBA00022622"/>
    </source>
</evidence>
<reference evidence="12" key="4">
    <citation type="submission" date="2005-04" db="EMBL/GenBank/DDBJ databases">
        <title>Sequencing, closure, and annotation of Trypanosoma brucei chromosomes 2 through 8.</title>
        <authorList>
            <person name="Ghedin E."/>
            <person name="Blandin G."/>
            <person name="Bartholomeu D."/>
            <person name="Caler E."/>
            <person name="Haas B."/>
            <person name="Hannick L."/>
            <person name="Shallom J."/>
            <person name="Hou L."/>
            <person name="Djikeng A."/>
            <person name="Feldblyum T."/>
            <person name="Hostetler J."/>
            <person name="Johnson J."/>
            <person name="Jones K."/>
            <person name="Koo H.L."/>
            <person name="Larkin C."/>
            <person name="Pai G."/>
            <person name="Peterson J."/>
            <person name="Khalak H.G."/>
            <person name="Salzberg S."/>
            <person name="Simpson A.J."/>
            <person name="Tallon L."/>
            <person name="Van Aken S."/>
            <person name="Wanless D."/>
            <person name="White O."/>
            <person name="Wortman J."/>
            <person name="Fraser C.M."/>
            <person name="El-Sayed N.M.A."/>
        </authorList>
    </citation>
    <scope>NUCLEOTIDE SEQUENCE</scope>
    <source>
        <strain evidence="12">927/4 GUTat10.1</strain>
    </source>
</reference>
<dbReference type="InterPro" id="IPR019609">
    <property type="entry name" value="Variant_surf_glycoprt_trypan_C"/>
</dbReference>
<dbReference type="InParanoid" id="Q57Y76"/>
<comment type="subcellular location">
    <subcellularLocation>
        <location evidence="2">Cell membrane</location>
        <topology evidence="2">Lipid-anchor</topology>
        <topology evidence="2">GPI-anchor</topology>
    </subcellularLocation>
</comment>
<evidence type="ECO:0000313" key="12">
    <source>
        <dbReference type="EMBL" id="AAZ12714.1"/>
    </source>
</evidence>
<reference evidence="12 13" key="2">
    <citation type="journal article" date="2005" name="Science">
        <title>The genome of the African trypanosome Trypanosoma brucei.</title>
        <authorList>
            <person name="Berriman M."/>
            <person name="Ghedin E."/>
            <person name="Hertz-Fowler C."/>
            <person name="Blandin G."/>
            <person name="Renauld H."/>
            <person name="Bartholomeu D.C."/>
            <person name="Lennard N.J."/>
            <person name="Caler E."/>
            <person name="Hamlin N.E."/>
            <person name="Haas B."/>
            <person name="Bohme U."/>
            <person name="Hannick L."/>
            <person name="Aslett M.A."/>
            <person name="Shallom J."/>
            <person name="Marcello L."/>
            <person name="Hou L."/>
            <person name="Wickstead B."/>
            <person name="Alsmark U.C."/>
            <person name="Arrowsmith C."/>
            <person name="Atkin R.J."/>
            <person name="Barron A.J."/>
            <person name="Bringaud F."/>
            <person name="Brooks K."/>
            <person name="Carrington M."/>
            <person name="Cherevach I."/>
            <person name="Chillingworth T.J."/>
            <person name="Churcher C."/>
            <person name="Clark L.N."/>
            <person name="Corton C.H."/>
            <person name="Cronin A."/>
            <person name="Davies R.M."/>
            <person name="Doggett J."/>
            <person name="Djikeng A."/>
            <person name="Feldblyum T."/>
            <person name="Field M.C."/>
            <person name="Fraser A."/>
            <person name="Goodhead I."/>
            <person name="Hance Z."/>
            <person name="Harper D."/>
            <person name="Harris B.R."/>
            <person name="Hauser H."/>
            <person name="Hostetler J."/>
            <person name="Ivens A."/>
            <person name="Jagels K."/>
            <person name="Johnson D."/>
            <person name="Johnson J."/>
            <person name="Jones K."/>
            <person name="Kerhornou A.X."/>
            <person name="Koo H."/>
            <person name="Larke N."/>
            <person name="Landfear S."/>
            <person name="Larkin C."/>
            <person name="Leech V."/>
            <person name="Line A."/>
            <person name="Lord A."/>
            <person name="Macleod A."/>
            <person name="Mooney P.J."/>
            <person name="Moule S."/>
            <person name="Martin D.M."/>
            <person name="Morgan G.W."/>
            <person name="Mungall K."/>
            <person name="Norbertczak H."/>
            <person name="Ormond D."/>
            <person name="Pai G."/>
            <person name="Peacock C.S."/>
            <person name="Peterson J."/>
            <person name="Quail M.A."/>
            <person name="Rabbinowitsch E."/>
            <person name="Rajandream M.A."/>
            <person name="Reitter C."/>
            <person name="Salzberg S.L."/>
            <person name="Sanders M."/>
            <person name="Schobel S."/>
            <person name="Sharp S."/>
            <person name="Simmonds M."/>
            <person name="Simpson A.J."/>
            <person name="Tallon L."/>
            <person name="Turner C.M."/>
            <person name="Tait A."/>
            <person name="Tivey A.R."/>
            <person name="Van Aken S."/>
            <person name="Walker D."/>
            <person name="Wanless D."/>
            <person name="Wang S."/>
            <person name="White B."/>
            <person name="White O."/>
            <person name="Whitehead S."/>
            <person name="Woodward J."/>
            <person name="Wortman J."/>
            <person name="Adams M.D."/>
            <person name="Embley T.M."/>
            <person name="Gull K."/>
            <person name="Ullu E."/>
            <person name="Barry J.D."/>
            <person name="Fairlamb A.H."/>
            <person name="Opperdoes F."/>
            <person name="Barrell B.G."/>
            <person name="Donelson J.E."/>
            <person name="Hall N."/>
            <person name="Fraser C.M."/>
            <person name="Melville S.E."/>
            <person name="El-Sayed N.M."/>
        </authorList>
    </citation>
    <scope>NUCLEOTIDE SEQUENCE [LARGE SCALE GENOMIC DNA]</scope>
    <source>
        <strain evidence="12 13">927/4 GUTat10.1</strain>
    </source>
</reference>
<dbReference type="KEGG" id="tbr:Tb927.7.6500"/>
<dbReference type="GO" id="GO:0020033">
    <property type="term" value="P:antigenic variation"/>
    <property type="evidence" value="ECO:0000304"/>
    <property type="project" value="GeneDB"/>
</dbReference>
<evidence type="ECO:0000256" key="9">
    <source>
        <dbReference type="SAM" id="SignalP"/>
    </source>
</evidence>
<feature type="region of interest" description="Disordered" evidence="8">
    <location>
        <begin position="425"/>
        <end position="466"/>
    </location>
</feature>
<dbReference type="RefSeq" id="XP_846273.1">
    <property type="nucleotide sequence ID" value="XM_841180.1"/>
</dbReference>
<keyword evidence="3" id="KW-1003">Cell membrane</keyword>
<gene>
    <name evidence="12" type="primary">Tb07.15M23.60</name>
    <name evidence="11" type="ORF">Tb927.7.6500</name>
</gene>
<proteinExistence type="predicted"/>
<dbReference type="PaxDb" id="5691-AAZ12714"/>
<accession>D6XJI1</accession>
<keyword evidence="7" id="KW-0449">Lipoprotein</keyword>
<dbReference type="Proteomes" id="UP000008524">
    <property type="component" value="Chromosome 7"/>
</dbReference>
<evidence type="ECO:0000256" key="6">
    <source>
        <dbReference type="ARBA" id="ARBA00023180"/>
    </source>
</evidence>
<name>Q57Y76_TRYB2</name>
<keyword evidence="4" id="KW-0336">GPI-anchor</keyword>
<evidence type="ECO:0000256" key="5">
    <source>
        <dbReference type="ARBA" id="ARBA00023136"/>
    </source>
</evidence>
<feature type="compositionally biased region" description="Basic and acidic residues" evidence="8">
    <location>
        <begin position="446"/>
        <end position="466"/>
    </location>
</feature>
<dbReference type="EMBL" id="AC159409">
    <property type="protein sequence ID" value="AAX69443.1"/>
    <property type="molecule type" value="Genomic_DNA"/>
</dbReference>
<reference evidence="11" key="3">
    <citation type="submission" date="2005-04" db="EMBL/GenBank/DDBJ databases">
        <title>.</title>
        <authorList>
            <person name="Ghedin E."/>
            <person name="Blandin G."/>
            <person name="Bartholomeu D."/>
            <person name="Caler E."/>
            <person name="Haas B."/>
            <person name="Hannick L."/>
            <person name="Shallom J."/>
            <person name="Hou L."/>
            <person name="Djikeng A."/>
            <person name="Feldblyum T."/>
            <person name="Hostetler J."/>
            <person name="Johnson J."/>
            <person name="Jones K."/>
            <person name="Koo H.L."/>
            <person name="Larkin C."/>
            <person name="Pai G."/>
            <person name="Peterson J."/>
            <person name="Khalak H.G."/>
            <person name="Salzberg S."/>
            <person name="Simpson A.J."/>
            <person name="Tallon L."/>
            <person name="Van Aken S."/>
            <person name="Wanless D."/>
            <person name="White O."/>
            <person name="Wortman J."/>
            <person name="Fraser C.M."/>
            <person name="El-Sayed N.M.A."/>
        </authorList>
    </citation>
    <scope>NUCLEOTIDE SEQUENCE</scope>
    <source>
        <strain evidence="11">GUTat10.1</strain>
    </source>
</reference>
<feature type="chain" id="PRO_5010139656" evidence="9">
    <location>
        <begin position="23"/>
        <end position="490"/>
    </location>
</feature>
<dbReference type="VEuPathDB" id="TriTrypDB:Tb927.7.6500"/>
<reference evidence="12" key="1">
    <citation type="journal article" date="2005" name="Science">
        <title>Comparative genomics of trypanosomatid parasitic protozoa.</title>
        <authorList>
            <person name="El-Sayed N.M."/>
            <person name="Myler P.J."/>
            <person name="Blandin G."/>
            <person name="Berriman M."/>
            <person name="Crabtree J."/>
            <person name="Aggarwal G."/>
            <person name="Caler E."/>
            <person name="Renauld H."/>
            <person name="Worthey E.A."/>
            <person name="Hertz-Fowler C."/>
            <person name="Ghedin E."/>
            <person name="Peacock C."/>
            <person name="Bartholomeu D.C."/>
            <person name="Haas B.J."/>
            <person name="Tran A.N."/>
            <person name="Wortman J.R."/>
            <person name="Alsmark U.C."/>
            <person name="Angiuoli S."/>
            <person name="Anupama A."/>
            <person name="Badger J."/>
            <person name="Bringaud F."/>
            <person name="Cadag E."/>
            <person name="Carlton J.M."/>
            <person name="Cerqueira G.C."/>
            <person name="Creasy T."/>
            <person name="Delcher A.L."/>
            <person name="Djikeng A."/>
            <person name="Embley T.M."/>
            <person name="Hauser C."/>
            <person name="Ivens A.C."/>
            <person name="Kummerfeld S.K."/>
            <person name="Pereira-Leal J.B."/>
            <person name="Nilsson D."/>
            <person name="Peterson J."/>
            <person name="Salzberg S.L."/>
            <person name="Shallom J."/>
            <person name="Silva J.C."/>
            <person name="Sundaram J."/>
            <person name="Westenberger S."/>
            <person name="White O."/>
            <person name="Melville S.E."/>
            <person name="Donelson J.E."/>
            <person name="Andersson B."/>
            <person name="Stuart K.D."/>
            <person name="Hall N."/>
        </authorList>
    </citation>
    <scope>NUCLEOTIDE SEQUENCE</scope>
    <source>
        <strain evidence="12">927/4 GUTat10.1</strain>
    </source>
</reference>
<dbReference type="GeneID" id="3658861"/>
<evidence type="ECO:0000313" key="11">
    <source>
        <dbReference type="EMBL" id="AAX69443.1"/>
    </source>
</evidence>